<evidence type="ECO:0000259" key="7">
    <source>
        <dbReference type="PROSITE" id="PS51123"/>
    </source>
</evidence>
<evidence type="ECO:0000256" key="5">
    <source>
        <dbReference type="SAM" id="MobiDB-lite"/>
    </source>
</evidence>
<dbReference type="Gene3D" id="2.60.40.2540">
    <property type="match status" value="1"/>
</dbReference>
<evidence type="ECO:0000313" key="9">
    <source>
        <dbReference type="Proteomes" id="UP000094379"/>
    </source>
</evidence>
<evidence type="ECO:0000256" key="6">
    <source>
        <dbReference type="SAM" id="SignalP"/>
    </source>
</evidence>
<dbReference type="STRING" id="291169.A9E74_02368"/>
<dbReference type="PANTHER" id="PTHR30329:SF21">
    <property type="entry name" value="LIPOPROTEIN YIAD-RELATED"/>
    <property type="match status" value="1"/>
</dbReference>
<feature type="region of interest" description="Disordered" evidence="5">
    <location>
        <begin position="256"/>
        <end position="280"/>
    </location>
</feature>
<keyword evidence="9" id="KW-1185">Reference proteome</keyword>
<dbReference type="PRINTS" id="PR01021">
    <property type="entry name" value="OMPADOMAIN"/>
</dbReference>
<dbReference type="PANTHER" id="PTHR30329">
    <property type="entry name" value="STATOR ELEMENT OF FLAGELLAR MOTOR COMPLEX"/>
    <property type="match status" value="1"/>
</dbReference>
<evidence type="ECO:0000256" key="1">
    <source>
        <dbReference type="ARBA" id="ARBA00004442"/>
    </source>
</evidence>
<evidence type="ECO:0000256" key="2">
    <source>
        <dbReference type="ARBA" id="ARBA00023136"/>
    </source>
</evidence>
<dbReference type="CDD" id="cd07185">
    <property type="entry name" value="OmpA_C-like"/>
    <property type="match status" value="1"/>
</dbReference>
<name>A0A1E3GPB6_9GAMM</name>
<keyword evidence="3" id="KW-0998">Cell outer membrane</keyword>
<evidence type="ECO:0000256" key="4">
    <source>
        <dbReference type="PROSITE-ProRule" id="PRU00473"/>
    </source>
</evidence>
<evidence type="ECO:0000256" key="3">
    <source>
        <dbReference type="ARBA" id="ARBA00023237"/>
    </source>
</evidence>
<gene>
    <name evidence="8" type="primary">oprF_2</name>
    <name evidence="8" type="ORF">A9E74_02368</name>
</gene>
<dbReference type="InterPro" id="IPR006665">
    <property type="entry name" value="OmpA-like"/>
</dbReference>
<accession>A0A1E3GPB6</accession>
<dbReference type="InterPro" id="IPR036737">
    <property type="entry name" value="OmpA-like_sf"/>
</dbReference>
<dbReference type="InterPro" id="IPR041544">
    <property type="entry name" value="MotY_N"/>
</dbReference>
<dbReference type="Gene3D" id="3.30.1330.60">
    <property type="entry name" value="OmpA-like domain"/>
    <property type="match status" value="1"/>
</dbReference>
<sequence>MKFLLFLAFTSSPAAAMVYQSAVHEANWQIDQSPLSCSLKHEVIDFGQAVFHRENGEALQLSISTQDHPASQSSAELVIINTPWQNDIVSQKLMTLPVTYGQREFMVDGNAARKALSALQQGQFVQLQYASQSSTQLVSVILSNVQFLPAMREFQECSDKMHPDSFADLQYFNVYFESEKAILDNSASQRMQRLADYLKVDDSISRIIIESHTDSFGRKELNTELSEKRAQVVQAFLIEQAEIDEGIIEMHSYRDNKPVADNKTPEGRAKNRRTELRLIR</sequence>
<dbReference type="RefSeq" id="WP_084003066.1">
    <property type="nucleotide sequence ID" value="NZ_MCRI01000035.1"/>
</dbReference>
<protein>
    <submittedName>
        <fullName evidence="8">Outer membrane porin F</fullName>
    </submittedName>
</protein>
<dbReference type="InterPro" id="IPR006664">
    <property type="entry name" value="OMP_bac"/>
</dbReference>
<dbReference type="Proteomes" id="UP000094379">
    <property type="component" value="Unassembled WGS sequence"/>
</dbReference>
<comment type="subcellular location">
    <subcellularLocation>
        <location evidence="1">Cell outer membrane</location>
    </subcellularLocation>
</comment>
<proteinExistence type="predicted"/>
<evidence type="ECO:0000313" key="8">
    <source>
        <dbReference type="EMBL" id="ODN65889.1"/>
    </source>
</evidence>
<dbReference type="PATRIC" id="fig|291169.3.peg.2386"/>
<dbReference type="Pfam" id="PF18393">
    <property type="entry name" value="MotY_N"/>
    <property type="match status" value="1"/>
</dbReference>
<reference evidence="8 9" key="1">
    <citation type="submission" date="2016-07" db="EMBL/GenBank/DDBJ databases">
        <title>Draft Genome Sequence of Methylophaga muralis Bur 1.</title>
        <authorList>
            <person name="Vasilenko O.V."/>
            <person name="Doronina N.V."/>
            <person name="Shmareva M.N."/>
            <person name="Tarlachkov S.V."/>
            <person name="Mustakhimov I."/>
            <person name="Trotsenko Y.A."/>
        </authorList>
    </citation>
    <scope>NUCLEOTIDE SEQUENCE [LARGE SCALE GENOMIC DNA]</scope>
    <source>
        <strain evidence="8 9">Bur 1</strain>
    </source>
</reference>
<dbReference type="Pfam" id="PF00691">
    <property type="entry name" value="OmpA"/>
    <property type="match status" value="1"/>
</dbReference>
<comment type="caution">
    <text evidence="8">The sequence shown here is derived from an EMBL/GenBank/DDBJ whole genome shotgun (WGS) entry which is preliminary data.</text>
</comment>
<feature type="domain" description="OmpA-like" evidence="7">
    <location>
        <begin position="163"/>
        <end position="280"/>
    </location>
</feature>
<feature type="chain" id="PRO_5009128517" evidence="6">
    <location>
        <begin position="17"/>
        <end position="280"/>
    </location>
</feature>
<keyword evidence="6" id="KW-0732">Signal</keyword>
<dbReference type="PROSITE" id="PS51123">
    <property type="entry name" value="OMPA_2"/>
    <property type="match status" value="1"/>
</dbReference>
<dbReference type="SUPFAM" id="SSF103088">
    <property type="entry name" value="OmpA-like"/>
    <property type="match status" value="1"/>
</dbReference>
<dbReference type="PRINTS" id="PR01023">
    <property type="entry name" value="NAFLGMOTY"/>
</dbReference>
<dbReference type="GO" id="GO:0009279">
    <property type="term" value="C:cell outer membrane"/>
    <property type="evidence" value="ECO:0007669"/>
    <property type="project" value="UniProtKB-SubCell"/>
</dbReference>
<dbReference type="EMBL" id="MCRI01000035">
    <property type="protein sequence ID" value="ODN65889.1"/>
    <property type="molecule type" value="Genomic_DNA"/>
</dbReference>
<organism evidence="8 9">
    <name type="scientific">Methylophaga muralis</name>
    <dbReference type="NCBI Taxonomy" id="291169"/>
    <lineage>
        <taxon>Bacteria</taxon>
        <taxon>Pseudomonadati</taxon>
        <taxon>Pseudomonadota</taxon>
        <taxon>Gammaproteobacteria</taxon>
        <taxon>Thiotrichales</taxon>
        <taxon>Piscirickettsiaceae</taxon>
        <taxon>Methylophaga</taxon>
    </lineage>
</organism>
<keyword evidence="2 4" id="KW-0472">Membrane</keyword>
<dbReference type="AlphaFoldDB" id="A0A1E3GPB6"/>
<feature type="signal peptide" evidence="6">
    <location>
        <begin position="1"/>
        <end position="16"/>
    </location>
</feature>
<dbReference type="InterPro" id="IPR050330">
    <property type="entry name" value="Bact_OuterMem_StrucFunc"/>
</dbReference>